<proteinExistence type="inferred from homology"/>
<dbReference type="EMBL" id="DQ325540">
    <property type="protein sequence ID" value="ABD96371.1"/>
    <property type="molecule type" value="Genomic_DNA"/>
</dbReference>
<keyword evidence="5 9" id="KW-0028">Amino-acid biosynthesis</keyword>
<dbReference type="InterPro" id="IPR001240">
    <property type="entry name" value="PRAI_dom"/>
</dbReference>
<dbReference type="GO" id="GO:0000162">
    <property type="term" value="P:L-tryptophan biosynthetic process"/>
    <property type="evidence" value="ECO:0007669"/>
    <property type="project" value="UniProtKB-UniRule"/>
</dbReference>
<dbReference type="EC" id="5.3.1.24" evidence="3 9"/>
<evidence type="ECO:0000256" key="1">
    <source>
        <dbReference type="ARBA" id="ARBA00001164"/>
    </source>
</evidence>
<sequence>MILRRSACRILRDQSTAPAVKICGLTDIEQALAIAAMGADAIGVIGVARTPRYVEDTPRRNLFSQLEQQFPDLQRVWVVADASDVVLDAALQGKGTPTVVQLHGDESPAQCLALRQRHPRTRFWKALRLRSLDDLAAVENYLGSVDALLLDAWSPDQLGGTGHRLPLDWLAETRLTLPWWLAGGISAEWVPELLERVTPDGLDASSRLEVRPGWKDLKKVNALLSAVRT</sequence>
<dbReference type="PANTHER" id="PTHR42894">
    <property type="entry name" value="N-(5'-PHOSPHORIBOSYL)ANTHRANILATE ISOMERASE"/>
    <property type="match status" value="1"/>
</dbReference>
<dbReference type="InterPro" id="IPR011060">
    <property type="entry name" value="RibuloseP-bd_barrel"/>
</dbReference>
<evidence type="ECO:0000256" key="6">
    <source>
        <dbReference type="ARBA" id="ARBA00022822"/>
    </source>
</evidence>
<dbReference type="Pfam" id="PF00697">
    <property type="entry name" value="PRAI"/>
    <property type="match status" value="1"/>
</dbReference>
<evidence type="ECO:0000256" key="5">
    <source>
        <dbReference type="ARBA" id="ARBA00022605"/>
    </source>
</evidence>
<dbReference type="CDD" id="cd00405">
    <property type="entry name" value="PRAI"/>
    <property type="match status" value="1"/>
</dbReference>
<dbReference type="Gene3D" id="3.20.20.70">
    <property type="entry name" value="Aldolase class I"/>
    <property type="match status" value="1"/>
</dbReference>
<dbReference type="HAMAP" id="MF_00135">
    <property type="entry name" value="PRAI"/>
    <property type="match status" value="1"/>
</dbReference>
<dbReference type="GO" id="GO:0004640">
    <property type="term" value="F:phosphoribosylanthranilate isomerase activity"/>
    <property type="evidence" value="ECO:0007669"/>
    <property type="project" value="UniProtKB-UniRule"/>
</dbReference>
<keyword evidence="8 9" id="KW-0413">Isomerase</keyword>
<dbReference type="UniPathway" id="UPA00035">
    <property type="reaction ID" value="UER00042"/>
</dbReference>
<evidence type="ECO:0000256" key="8">
    <source>
        <dbReference type="ARBA" id="ARBA00023235"/>
    </source>
</evidence>
<keyword evidence="6 9" id="KW-0822">Tryptophan biosynthesis</keyword>
<dbReference type="InterPro" id="IPR013785">
    <property type="entry name" value="Aldolase_TIM"/>
</dbReference>
<accession>Q0QKF8</accession>
<evidence type="ECO:0000256" key="7">
    <source>
        <dbReference type="ARBA" id="ARBA00023141"/>
    </source>
</evidence>
<keyword evidence="7 9" id="KW-0057">Aromatic amino acid biosynthesis</keyword>
<comment type="pathway">
    <text evidence="2 9">Amino-acid biosynthesis; L-tryptophan biosynthesis; L-tryptophan from chorismate: step 3/5.</text>
</comment>
<evidence type="ECO:0000313" key="11">
    <source>
        <dbReference type="EMBL" id="ABD96371.1"/>
    </source>
</evidence>
<evidence type="ECO:0000256" key="2">
    <source>
        <dbReference type="ARBA" id="ARBA00004664"/>
    </source>
</evidence>
<evidence type="ECO:0000256" key="9">
    <source>
        <dbReference type="HAMAP-Rule" id="MF_00135"/>
    </source>
</evidence>
<evidence type="ECO:0000256" key="4">
    <source>
        <dbReference type="ARBA" id="ARBA00022272"/>
    </source>
</evidence>
<organism evidence="11">
    <name type="scientific">uncultured marine type-A Synechococcus GOM 3O12</name>
    <dbReference type="NCBI Taxonomy" id="364151"/>
    <lineage>
        <taxon>Bacteria</taxon>
        <taxon>Bacillati</taxon>
        <taxon>Cyanobacteriota</taxon>
        <taxon>Cyanophyceae</taxon>
        <taxon>Synechococcales</taxon>
        <taxon>Synechococcaceae</taxon>
        <taxon>Synechococcus</taxon>
        <taxon>environmental samples</taxon>
    </lineage>
</organism>
<protein>
    <recommendedName>
        <fullName evidence="4 9">N-(5'-phosphoribosyl)anthranilate isomerase</fullName>
        <shortName evidence="9">PRAI</shortName>
        <ecNumber evidence="3 9">5.3.1.24</ecNumber>
    </recommendedName>
</protein>
<gene>
    <name evidence="9 11" type="primary">trpF</name>
</gene>
<feature type="domain" description="N-(5'phosphoribosyl) anthranilate isomerase (PRAI)" evidence="10">
    <location>
        <begin position="20"/>
        <end position="224"/>
    </location>
</feature>
<comment type="catalytic activity">
    <reaction evidence="1 9">
        <text>N-(5-phospho-beta-D-ribosyl)anthranilate = 1-(2-carboxyphenylamino)-1-deoxy-D-ribulose 5-phosphate</text>
        <dbReference type="Rhea" id="RHEA:21540"/>
        <dbReference type="ChEBI" id="CHEBI:18277"/>
        <dbReference type="ChEBI" id="CHEBI:58613"/>
        <dbReference type="EC" id="5.3.1.24"/>
    </reaction>
</comment>
<dbReference type="InterPro" id="IPR044643">
    <property type="entry name" value="TrpF_fam"/>
</dbReference>
<reference evidence="11" key="1">
    <citation type="journal article" date="2006" name="Mar. Ecol. Prog. Ser.">
        <title>Gene diversity and organization in rbcL-containing genome fragments from uncultivated Synechococcus in the Gulf of Mexico.</title>
        <authorList>
            <person name="John D.E."/>
            <person name="Wawrik B."/>
            <person name="Tabita F.R."/>
            <person name="Paul J.H."/>
        </authorList>
    </citation>
    <scope>NUCLEOTIDE SEQUENCE</scope>
</reference>
<name>Q0QKF8_9SYNE</name>
<dbReference type="AlphaFoldDB" id="Q0QKF8"/>
<evidence type="ECO:0000259" key="10">
    <source>
        <dbReference type="Pfam" id="PF00697"/>
    </source>
</evidence>
<comment type="similarity">
    <text evidence="9">Belongs to the TrpF family.</text>
</comment>
<evidence type="ECO:0000256" key="3">
    <source>
        <dbReference type="ARBA" id="ARBA00012572"/>
    </source>
</evidence>
<dbReference type="PANTHER" id="PTHR42894:SF1">
    <property type="entry name" value="N-(5'-PHOSPHORIBOSYL)ANTHRANILATE ISOMERASE"/>
    <property type="match status" value="1"/>
</dbReference>
<dbReference type="SUPFAM" id="SSF51366">
    <property type="entry name" value="Ribulose-phoshate binding barrel"/>
    <property type="match status" value="1"/>
</dbReference>